<dbReference type="EnsemblMetazoa" id="XM_001602203">
    <property type="protein sequence ID" value="XP_001602253"/>
    <property type="gene ID" value="LOC100118231"/>
</dbReference>
<accession>A0A7M7G359</accession>
<dbReference type="GO" id="GO:0046592">
    <property type="term" value="F:polyamine oxidase activity"/>
    <property type="evidence" value="ECO:0007669"/>
    <property type="project" value="TreeGrafter"/>
</dbReference>
<dbReference type="Gene3D" id="3.50.50.60">
    <property type="entry name" value="FAD/NAD(P)-binding domain"/>
    <property type="match status" value="1"/>
</dbReference>
<protein>
    <recommendedName>
        <fullName evidence="1">Amine oxidase domain-containing protein</fullName>
    </recommendedName>
</protein>
<dbReference type="OrthoDB" id="1741717at2759"/>
<name>A0A7M7G359_NASVI</name>
<reference evidence="2" key="1">
    <citation type="submission" date="2021-01" db="UniProtKB">
        <authorList>
            <consortium name="EnsemblMetazoa"/>
        </authorList>
    </citation>
    <scope>IDENTIFICATION</scope>
</reference>
<feature type="domain" description="Amine oxidase" evidence="1">
    <location>
        <begin position="15"/>
        <end position="471"/>
    </location>
</feature>
<dbReference type="KEGG" id="nvi:100118231"/>
<dbReference type="PANTHER" id="PTHR10742">
    <property type="entry name" value="FLAVIN MONOAMINE OXIDASE"/>
    <property type="match status" value="1"/>
</dbReference>
<evidence type="ECO:0000259" key="1">
    <source>
        <dbReference type="Pfam" id="PF01593"/>
    </source>
</evidence>
<dbReference type="Pfam" id="PF01593">
    <property type="entry name" value="Amino_oxidase"/>
    <property type="match status" value="1"/>
</dbReference>
<dbReference type="Proteomes" id="UP000002358">
    <property type="component" value="Chromosome 5"/>
</dbReference>
<dbReference type="AlphaFoldDB" id="A0A7M7G359"/>
<evidence type="ECO:0000313" key="2">
    <source>
        <dbReference type="EnsemblMetazoa" id="XP_001602253"/>
    </source>
</evidence>
<keyword evidence="3" id="KW-1185">Reference proteome</keyword>
<dbReference type="InterPro" id="IPR050281">
    <property type="entry name" value="Flavin_monoamine_oxidase"/>
</dbReference>
<organism evidence="2 3">
    <name type="scientific">Nasonia vitripennis</name>
    <name type="common">Parasitic wasp</name>
    <dbReference type="NCBI Taxonomy" id="7425"/>
    <lineage>
        <taxon>Eukaryota</taxon>
        <taxon>Metazoa</taxon>
        <taxon>Ecdysozoa</taxon>
        <taxon>Arthropoda</taxon>
        <taxon>Hexapoda</taxon>
        <taxon>Insecta</taxon>
        <taxon>Pterygota</taxon>
        <taxon>Neoptera</taxon>
        <taxon>Endopterygota</taxon>
        <taxon>Hymenoptera</taxon>
        <taxon>Apocrita</taxon>
        <taxon>Proctotrupomorpha</taxon>
        <taxon>Chalcidoidea</taxon>
        <taxon>Pteromalidae</taxon>
        <taxon>Pteromalinae</taxon>
        <taxon>Nasonia</taxon>
    </lineage>
</organism>
<dbReference type="InterPro" id="IPR036188">
    <property type="entry name" value="FAD/NAD-bd_sf"/>
</dbReference>
<dbReference type="Gene3D" id="3.90.660.10">
    <property type="match status" value="1"/>
</dbReference>
<dbReference type="SUPFAM" id="SSF51905">
    <property type="entry name" value="FAD/NAD(P)-binding domain"/>
    <property type="match status" value="1"/>
</dbReference>
<evidence type="ECO:0000313" key="3">
    <source>
        <dbReference type="Proteomes" id="UP000002358"/>
    </source>
</evidence>
<proteinExistence type="predicted"/>
<dbReference type="InterPro" id="IPR002937">
    <property type="entry name" value="Amino_oxidase"/>
</dbReference>
<sequence length="481" mass="55204">MSGDPRVIIVGAGAAGIAAASRLVEKGLQNILVLEAKNRIGGRIHTVPFSDNLIELGAQWCHGEKDNIVYSLAAPHNLLESSKYINNLPSHIFVNSIGEVISERETAELLNIYYKILNDADTVVHKPGTSFGDYFTERFYREANENPSISKDKLDQIIYWIHSYHNSIDCTDTWYDLSAVRQQDYHECEGDLLLNWKTNGYSKVFDLLTKNYPDPTARLPVYEKILLNKEVLHIDYSSGKEIKVVTTDGSIYKASNLIFTASLGVLKEQYSRLFTPSLPPLKIRAIKGFNIGVANKIFLEFPYRWWPQHSGGLCFMWSQAEKKKFKETHTKDQHWLCDVFKFFTVDNQPRLLNGWVVGPNAKYIEGLSDEKVLNDLYFLLQKFLSHIYDIPKPNAIIRSKWYSDKHTRGSYSNQTLETERLNVRTKDLYDPIKGSTEKPLILFAGEATHEHYYSTVHGAIETGFREADRIIDYYRCIKPRL</sequence>
<dbReference type="SUPFAM" id="SSF54373">
    <property type="entry name" value="FAD-linked reductases, C-terminal domain"/>
    <property type="match status" value="1"/>
</dbReference>
<dbReference type="RefSeq" id="XP_001602253.2">
    <property type="nucleotide sequence ID" value="XM_001602203.6"/>
</dbReference>
<dbReference type="PANTHER" id="PTHR10742:SF398">
    <property type="entry name" value="AMINE OXIDASE DOMAIN-CONTAINING PROTEIN-RELATED"/>
    <property type="match status" value="1"/>
</dbReference>
<dbReference type="GeneID" id="100118231"/>
<dbReference type="SMR" id="A0A7M7G359"/>